<feature type="repeat" description="ANK" evidence="3">
    <location>
        <begin position="1257"/>
        <end position="1289"/>
    </location>
</feature>
<evidence type="ECO:0000256" key="1">
    <source>
        <dbReference type="ARBA" id="ARBA00022737"/>
    </source>
</evidence>
<dbReference type="eggNOG" id="KOG0502">
    <property type="taxonomic scope" value="Eukaryota"/>
</dbReference>
<evidence type="ECO:0000313" key="6">
    <source>
        <dbReference type="EMBL" id="CBF83993.1"/>
    </source>
</evidence>
<reference evidence="7" key="2">
    <citation type="journal article" date="2009" name="Fungal Genet. Biol.">
        <title>The 2008 update of the Aspergillus nidulans genome annotation: a community effort.</title>
        <authorList>
            <person name="Wortman J.R."/>
            <person name="Gilsenan J.M."/>
            <person name="Joardar V."/>
            <person name="Deegan J."/>
            <person name="Clutterbuck J."/>
            <person name="Andersen M.R."/>
            <person name="Archer D."/>
            <person name="Bencina M."/>
            <person name="Braus G."/>
            <person name="Coutinho P."/>
            <person name="von Dohren H."/>
            <person name="Doonan J."/>
            <person name="Driessen A.J."/>
            <person name="Durek P."/>
            <person name="Espeso E."/>
            <person name="Fekete E."/>
            <person name="Flipphi M."/>
            <person name="Estrada C.G."/>
            <person name="Geysens S."/>
            <person name="Goldman G."/>
            <person name="de Groot P.W."/>
            <person name="Hansen K."/>
            <person name="Harris S.D."/>
            <person name="Heinekamp T."/>
            <person name="Helmstaedt K."/>
            <person name="Henrissat B."/>
            <person name="Hofmann G."/>
            <person name="Homan T."/>
            <person name="Horio T."/>
            <person name="Horiuchi H."/>
            <person name="James S."/>
            <person name="Jones M."/>
            <person name="Karaffa L."/>
            <person name="Karanyi Z."/>
            <person name="Kato M."/>
            <person name="Keller N."/>
            <person name="Kelly D.E."/>
            <person name="Kiel J.A."/>
            <person name="Kim J.M."/>
            <person name="van der Klei I.J."/>
            <person name="Klis F.M."/>
            <person name="Kovalchuk A."/>
            <person name="Krasevec N."/>
            <person name="Kubicek C.P."/>
            <person name="Liu B."/>
            <person name="Maccabe A."/>
            <person name="Meyer V."/>
            <person name="Mirabito P."/>
            <person name="Miskei M."/>
            <person name="Mos M."/>
            <person name="Mullins J."/>
            <person name="Nelson D.R."/>
            <person name="Nielsen J."/>
            <person name="Oakley B.R."/>
            <person name="Osmani S.A."/>
            <person name="Pakula T."/>
            <person name="Paszewski A."/>
            <person name="Paulsen I."/>
            <person name="Pilsyk S."/>
            <person name="Pocsi I."/>
            <person name="Punt P.J."/>
            <person name="Ram A.F."/>
            <person name="Ren Q."/>
            <person name="Robellet X."/>
            <person name="Robson G."/>
            <person name="Seiboth B."/>
            <person name="van Solingen P."/>
            <person name="Specht T."/>
            <person name="Sun J."/>
            <person name="Taheri-Talesh N."/>
            <person name="Takeshita N."/>
            <person name="Ussery D."/>
            <person name="vanKuyk P.A."/>
            <person name="Visser H."/>
            <person name="van de Vondervoort P.J."/>
            <person name="de Vries R.P."/>
            <person name="Walton J."/>
            <person name="Xiang X."/>
            <person name="Xiong Y."/>
            <person name="Zeng A.P."/>
            <person name="Brandt B.W."/>
            <person name="Cornell M.J."/>
            <person name="van den Hondel C.A."/>
            <person name="Visser J."/>
            <person name="Oliver S.G."/>
            <person name="Turner G."/>
        </authorList>
    </citation>
    <scope>GENOME REANNOTATION</scope>
    <source>
        <strain evidence="7">FGSC A4 / ATCC 38163 / CBS 112.46 / NRRL 194 / M139</strain>
    </source>
</reference>
<dbReference type="eggNOG" id="KOG4177">
    <property type="taxonomic scope" value="Eukaryota"/>
</dbReference>
<dbReference type="PROSITE" id="PS50297">
    <property type="entry name" value="ANK_REP_REGION"/>
    <property type="match status" value="9"/>
</dbReference>
<evidence type="ECO:0000256" key="3">
    <source>
        <dbReference type="PROSITE-ProRule" id="PRU00023"/>
    </source>
</evidence>
<feature type="repeat" description="ANK" evidence="3">
    <location>
        <begin position="1380"/>
        <end position="1412"/>
    </location>
</feature>
<reference evidence="7" key="1">
    <citation type="journal article" date="2005" name="Nature">
        <title>Sequencing of Aspergillus nidulans and comparative analysis with A. fumigatus and A. oryzae.</title>
        <authorList>
            <person name="Galagan J.E."/>
            <person name="Calvo S.E."/>
            <person name="Cuomo C."/>
            <person name="Ma L.J."/>
            <person name="Wortman J.R."/>
            <person name="Batzoglou S."/>
            <person name="Lee S.I."/>
            <person name="Basturkmen M."/>
            <person name="Spevak C.C."/>
            <person name="Clutterbuck J."/>
            <person name="Kapitonov V."/>
            <person name="Jurka J."/>
            <person name="Scazzocchio C."/>
            <person name="Farman M."/>
            <person name="Butler J."/>
            <person name="Purcell S."/>
            <person name="Harris S."/>
            <person name="Braus G.H."/>
            <person name="Draht O."/>
            <person name="Busch S."/>
            <person name="D'Enfert C."/>
            <person name="Bouchier C."/>
            <person name="Goldman G.H."/>
            <person name="Bell-Pedersen D."/>
            <person name="Griffiths-Jones S."/>
            <person name="Doonan J.H."/>
            <person name="Yu J."/>
            <person name="Vienken K."/>
            <person name="Pain A."/>
            <person name="Freitag M."/>
            <person name="Selker E.U."/>
            <person name="Archer D.B."/>
            <person name="Penalva M.A."/>
            <person name="Oakley B.R."/>
            <person name="Momany M."/>
            <person name="Tanaka T."/>
            <person name="Kumagai T."/>
            <person name="Asai K."/>
            <person name="Machida M."/>
            <person name="Nierman W.C."/>
            <person name="Denning D.W."/>
            <person name="Caddick M."/>
            <person name="Hynes M."/>
            <person name="Paoletti M."/>
            <person name="Fischer R."/>
            <person name="Miller B."/>
            <person name="Dyer P."/>
            <person name="Sachs M.S."/>
            <person name="Osmani S.A."/>
            <person name="Birren B.W."/>
        </authorList>
    </citation>
    <scope>NUCLEOTIDE SEQUENCE [LARGE SCALE GENOMIC DNA]</scope>
    <source>
        <strain evidence="7">FGSC A4 / ATCC 38163 / CBS 112.46 / NRRL 194 / M139</strain>
    </source>
</reference>
<dbReference type="KEGG" id="ani:ANIA_02797"/>
<dbReference type="Pfam" id="PF24883">
    <property type="entry name" value="NPHP3_N"/>
    <property type="match status" value="1"/>
</dbReference>
<feature type="repeat" description="ANK" evidence="3">
    <location>
        <begin position="589"/>
        <end position="621"/>
    </location>
</feature>
<keyword evidence="2 3" id="KW-0040">ANK repeat</keyword>
<accession>Q5B9I3</accession>
<dbReference type="PANTHER" id="PTHR24198:SF165">
    <property type="entry name" value="ANKYRIN REPEAT-CONTAINING PROTEIN-RELATED"/>
    <property type="match status" value="1"/>
</dbReference>
<dbReference type="InParanoid" id="Q5B9I3"/>
<dbReference type="SMART" id="SM00248">
    <property type="entry name" value="ANK"/>
    <property type="match status" value="17"/>
</dbReference>
<feature type="repeat" description="ANK" evidence="3">
    <location>
        <begin position="1413"/>
        <end position="1445"/>
    </location>
</feature>
<organism evidence="6 7">
    <name type="scientific">Emericella nidulans (strain FGSC A4 / ATCC 38163 / CBS 112.46 / NRRL 194 / M139)</name>
    <name type="common">Aspergillus nidulans</name>
    <dbReference type="NCBI Taxonomy" id="227321"/>
    <lineage>
        <taxon>Eukaryota</taxon>
        <taxon>Fungi</taxon>
        <taxon>Dikarya</taxon>
        <taxon>Ascomycota</taxon>
        <taxon>Pezizomycotina</taxon>
        <taxon>Eurotiomycetes</taxon>
        <taxon>Eurotiomycetidae</taxon>
        <taxon>Eurotiales</taxon>
        <taxon>Aspergillaceae</taxon>
        <taxon>Aspergillus</taxon>
        <taxon>Aspergillus subgen. Nidulantes</taxon>
    </lineage>
</organism>
<dbReference type="GeneID" id="2873724"/>
<keyword evidence="4" id="KW-0732">Signal</keyword>
<name>Q5B9I3_EMENI</name>
<dbReference type="InterPro" id="IPR002110">
    <property type="entry name" value="Ankyrin_rpt"/>
</dbReference>
<feature type="repeat" description="ANK" evidence="3">
    <location>
        <begin position="1463"/>
        <end position="1495"/>
    </location>
</feature>
<feature type="chain" id="PRO_5030175785" evidence="4">
    <location>
        <begin position="20"/>
        <end position="1579"/>
    </location>
</feature>
<dbReference type="EMBL" id="BN001306">
    <property type="protein sequence ID" value="CBF83993.1"/>
    <property type="molecule type" value="Genomic_DNA"/>
</dbReference>
<dbReference type="Pfam" id="PF12796">
    <property type="entry name" value="Ank_2"/>
    <property type="match status" value="5"/>
</dbReference>
<feature type="signal peptide" evidence="4">
    <location>
        <begin position="1"/>
        <end position="19"/>
    </location>
</feature>
<keyword evidence="7" id="KW-1185">Reference proteome</keyword>
<dbReference type="InterPro" id="IPR056884">
    <property type="entry name" value="NPHP3-like_N"/>
</dbReference>
<evidence type="ECO:0000259" key="5">
    <source>
        <dbReference type="Pfam" id="PF24883"/>
    </source>
</evidence>
<feature type="repeat" description="ANK" evidence="3">
    <location>
        <begin position="1157"/>
        <end position="1190"/>
    </location>
</feature>
<dbReference type="InterPro" id="IPR036770">
    <property type="entry name" value="Ankyrin_rpt-contain_sf"/>
</dbReference>
<dbReference type="PRINTS" id="PR01415">
    <property type="entry name" value="ANKYRIN"/>
</dbReference>
<dbReference type="SUPFAM" id="SSF52540">
    <property type="entry name" value="P-loop containing nucleoside triphosphate hydrolases"/>
    <property type="match status" value="1"/>
</dbReference>
<evidence type="ECO:0000313" key="7">
    <source>
        <dbReference type="Proteomes" id="UP000000560"/>
    </source>
</evidence>
<dbReference type="OrthoDB" id="4160516at2759"/>
<dbReference type="Pfam" id="PF13637">
    <property type="entry name" value="Ank_4"/>
    <property type="match status" value="1"/>
</dbReference>
<dbReference type="Pfam" id="PF00023">
    <property type="entry name" value="Ank"/>
    <property type="match status" value="1"/>
</dbReference>
<gene>
    <name evidence="6" type="ORF">ANIA_02797</name>
</gene>
<dbReference type="PROSITE" id="PS50088">
    <property type="entry name" value="ANK_REPEAT"/>
    <property type="match status" value="10"/>
</dbReference>
<feature type="repeat" description="ANK" evidence="3">
    <location>
        <begin position="622"/>
        <end position="648"/>
    </location>
</feature>
<proteinExistence type="predicted"/>
<dbReference type="OMA" id="CLRYMCL"/>
<accession>C8VJK0</accession>
<protein>
    <submittedName>
        <fullName evidence="6">NACHT and Ankyrin domain protein (JCVI)</fullName>
    </submittedName>
</protein>
<evidence type="ECO:0000256" key="2">
    <source>
        <dbReference type="ARBA" id="ARBA00023043"/>
    </source>
</evidence>
<dbReference type="SUPFAM" id="SSF48403">
    <property type="entry name" value="Ankyrin repeat"/>
    <property type="match status" value="3"/>
</dbReference>
<dbReference type="Proteomes" id="UP000000560">
    <property type="component" value="Chromosome VI"/>
</dbReference>
<feature type="repeat" description="ANK" evidence="3">
    <location>
        <begin position="942"/>
        <end position="974"/>
    </location>
</feature>
<feature type="repeat" description="ANK" evidence="3">
    <location>
        <begin position="851"/>
        <end position="883"/>
    </location>
</feature>
<feature type="repeat" description="ANK" evidence="3">
    <location>
        <begin position="655"/>
        <end position="687"/>
    </location>
</feature>
<evidence type="ECO:0000256" key="4">
    <source>
        <dbReference type="SAM" id="SignalP"/>
    </source>
</evidence>
<dbReference type="Gene3D" id="3.40.50.300">
    <property type="entry name" value="P-loop containing nucleotide triphosphate hydrolases"/>
    <property type="match status" value="1"/>
</dbReference>
<keyword evidence="1" id="KW-0677">Repeat</keyword>
<feature type="domain" description="Nephrocystin 3-like N-terminal" evidence="5">
    <location>
        <begin position="176"/>
        <end position="332"/>
    </location>
</feature>
<dbReference type="Gene3D" id="1.25.40.20">
    <property type="entry name" value="Ankyrin repeat-containing domain"/>
    <property type="match status" value="5"/>
</dbReference>
<sequence>MAEALGLVVNIAAVIQVAAEVAQLSYKYARDVKNAPRTQKEYLQEVSALMEVLFRVEQAVQDVEITGLLPDRPSSLSADTVMDCYRALSGLYFDLQKRRSRFLQPLHEREWRAHIDMLTRYRSLFVDFLSSCILTTGTATYNKVSLIKEDQDRSLLLTWLPAPNASARRRPSPCPGTGSWFLGKGSVRQWLEGSKSFLWCYGVPGVGKSFLASHVIDHLLEAPTSPDYLVLYFFCDFSSQDEQRVIDILHHLLRQIIEQGSSEVLTLLKESCKDPGRLQQAAEVTQLIATAGSTRQIYLVLDAVDELREPTSFLSHITNLVPSGINLLIMSRDVPHIRKKMTLATHLEVDSNPGDLKVYIESRFRDSDFSDEVEEEDKMIEDVASSSGNLRLKLKEILCAFSVEEGEEFDPDNKPNSDVLLRACHGLVVVDRVDSTVGLVHATAYEFFRNGNVLGQEGDHDIARTSLQYLIMSNISPCMTSTELLKRLESLEFLDYSAKYWGQHIRGPDEECQLEGLITKLLRNSKTRNGAFQVLQYRQEFSDVSLGGEMLQSIPTDLGTLHVAAYWGLAHTTEILLTNGASVYEVDTHKWTALHWACSRNHANVAAILVENGADVNARDIQGWTPLFWAAFKGNDQIISLLLDHGVNHLSRGTYGWTALHWAVSSRHPEAVKILLEHHARSQAKDTELLKMSIQDVIAYAESAQPVKVAADSQDVEIFTLLAQHLQTPKGIVGDAQFNEIWANARFDQPASGNPWRTLTKSEEFNGLESRLPRFTGPFADDSEPYREDATEWKTALLTSAIRDGQLSSARILAKTGADVDSALFAASCRSDPEYVRCLLENGADPNKPSYGKIPLHEAVLNGFLETTAALIDGGADVNQRVPLRRDPYRTRYERGPATTHVGATPLIQACGFLFLSDPELSLQMARLLISHGAVADAKDDSGMTALHYAVMRPYLPLIELLVSSGCPVDACDMKGRLPIHCLGSHMHSLYRGTHQAQENNSLLETARVLIRGGQGADSVSMLNMPIHRGMSAMKDQKNSSSDEKDSLECLTPLDIALGANRWEVAITLYHLGARIPDGLDLGPIASAAIADFVANAVDLLLDNGAQVSPSAVHSLLGALRHRLSESKRVNEDLSQFRHILGRIILAGADVNFRSENGDTALTVAARAAGPVDVLKDLVDMGADVFSASGTSFDPIITAAVHGDTKCLDYILHVAAARPREGHWTGILGKLGEISDPITRVCVCLEKVGALDRVNDKGRTILHLAAERGNVPLITSLLAHGARPDIVDADGRYAVQYAGANLKTDALQALLPLRTAISGNAETIAFWLNILSQPVEIPSEYGQRQSMFEMAVILGNLQMTQHLLAYGMDPNTRLSGWWRDGKPLLYYAAERGHSGLVELLLTQGASVDLTDLYGWTPLHAACYFGHTDTAKILIEAGSDVHAETSQWNNDNVKPTGLYRKDAYEAQPLHLATMAGNSDIVKMLLEKGVDAHAQTKNGKERCGSGHGPTALHLALDTGDFYCRWGLPLDANRLQIAQWMVDRGLMARGVVSKWGLREILKFRDFPDLWDALRAEEIKARG</sequence>
<dbReference type="InterPro" id="IPR027417">
    <property type="entry name" value="P-loop_NTPase"/>
</dbReference>
<dbReference type="HOGENOM" id="CLU_000288_34_15_1"/>
<dbReference type="PANTHER" id="PTHR24198">
    <property type="entry name" value="ANKYRIN REPEAT AND PROTEIN KINASE DOMAIN-CONTAINING PROTEIN"/>
    <property type="match status" value="1"/>
</dbReference>
<dbReference type="RefSeq" id="XP_660401.1">
    <property type="nucleotide sequence ID" value="XM_655309.1"/>
</dbReference>